<sequence>MKVLNIFVFSVAMQGEFGLSFVLNVETGGRSGIWVLTSKTWTRLERSGEAKRRTSKRKEREETMLEKEDMVDEGKMSSLERESKEKRETKGSRQ</sequence>
<dbReference type="EMBL" id="JBBPBN010000013">
    <property type="protein sequence ID" value="KAK9025952.1"/>
    <property type="molecule type" value="Genomic_DNA"/>
</dbReference>
<keyword evidence="3" id="KW-1185">Reference proteome</keyword>
<gene>
    <name evidence="2" type="ORF">V6N11_038805</name>
</gene>
<name>A0ABR2SLC7_9ROSI</name>
<feature type="region of interest" description="Disordered" evidence="1">
    <location>
        <begin position="45"/>
        <end position="94"/>
    </location>
</feature>
<evidence type="ECO:0000313" key="2">
    <source>
        <dbReference type="EMBL" id="KAK9025952.1"/>
    </source>
</evidence>
<comment type="caution">
    <text evidence="2">The sequence shown here is derived from an EMBL/GenBank/DDBJ whole genome shotgun (WGS) entry which is preliminary data.</text>
</comment>
<organism evidence="2 3">
    <name type="scientific">Hibiscus sabdariffa</name>
    <name type="common">roselle</name>
    <dbReference type="NCBI Taxonomy" id="183260"/>
    <lineage>
        <taxon>Eukaryota</taxon>
        <taxon>Viridiplantae</taxon>
        <taxon>Streptophyta</taxon>
        <taxon>Embryophyta</taxon>
        <taxon>Tracheophyta</taxon>
        <taxon>Spermatophyta</taxon>
        <taxon>Magnoliopsida</taxon>
        <taxon>eudicotyledons</taxon>
        <taxon>Gunneridae</taxon>
        <taxon>Pentapetalae</taxon>
        <taxon>rosids</taxon>
        <taxon>malvids</taxon>
        <taxon>Malvales</taxon>
        <taxon>Malvaceae</taxon>
        <taxon>Malvoideae</taxon>
        <taxon>Hibiscus</taxon>
    </lineage>
</organism>
<evidence type="ECO:0000256" key="1">
    <source>
        <dbReference type="SAM" id="MobiDB-lite"/>
    </source>
</evidence>
<evidence type="ECO:0000313" key="3">
    <source>
        <dbReference type="Proteomes" id="UP001396334"/>
    </source>
</evidence>
<proteinExistence type="predicted"/>
<dbReference type="Proteomes" id="UP001396334">
    <property type="component" value="Unassembled WGS sequence"/>
</dbReference>
<reference evidence="2 3" key="1">
    <citation type="journal article" date="2024" name="G3 (Bethesda)">
        <title>Genome assembly of Hibiscus sabdariffa L. provides insights into metabolisms of medicinal natural products.</title>
        <authorList>
            <person name="Kim T."/>
        </authorList>
    </citation>
    <scope>NUCLEOTIDE SEQUENCE [LARGE SCALE GENOMIC DNA]</scope>
    <source>
        <strain evidence="2">TK-2024</strain>
        <tissue evidence="2">Old leaves</tissue>
    </source>
</reference>
<protein>
    <submittedName>
        <fullName evidence="2">Uncharacterized protein</fullName>
    </submittedName>
</protein>
<accession>A0ABR2SLC7</accession>